<keyword evidence="2" id="KW-0479">Metal-binding</keyword>
<dbReference type="GO" id="GO:0031369">
    <property type="term" value="F:translation initiation factor binding"/>
    <property type="evidence" value="ECO:0007669"/>
    <property type="project" value="UniProtKB-ARBA"/>
</dbReference>
<evidence type="ECO:0000256" key="2">
    <source>
        <dbReference type="ARBA" id="ARBA00022723"/>
    </source>
</evidence>
<evidence type="ECO:0000313" key="7">
    <source>
        <dbReference type="Ensembl" id="ENSCPIP00010013638.1"/>
    </source>
</evidence>
<feature type="compositionally biased region" description="Pro residues" evidence="5">
    <location>
        <begin position="11"/>
        <end position="21"/>
    </location>
</feature>
<dbReference type="GO" id="GO:0008270">
    <property type="term" value="F:zinc ion binding"/>
    <property type="evidence" value="ECO:0007669"/>
    <property type="project" value="UniProtKB-KW"/>
</dbReference>
<dbReference type="AlphaFoldDB" id="A0A8C3Q0N9"/>
<keyword evidence="3" id="KW-0863">Zinc-finger</keyword>
<dbReference type="GO" id="GO:0097504">
    <property type="term" value="C:Gemini of Cajal bodies"/>
    <property type="evidence" value="ECO:0007669"/>
    <property type="project" value="UniProtKB-SubCell"/>
</dbReference>
<dbReference type="InterPro" id="IPR042451">
    <property type="entry name" value="ZPR1_A/B_dom"/>
</dbReference>
<feature type="domain" description="Zinc finger ZPR1-type" evidence="6">
    <location>
        <begin position="244"/>
        <end position="394"/>
    </location>
</feature>
<reference evidence="7" key="1">
    <citation type="submission" date="2025-08" db="UniProtKB">
        <authorList>
            <consortium name="Ensembl"/>
        </authorList>
    </citation>
    <scope>IDENTIFICATION</scope>
</reference>
<dbReference type="InterPro" id="IPR056180">
    <property type="entry name" value="ZPR1_jr_dom"/>
</dbReference>
<dbReference type="GO" id="GO:0030426">
    <property type="term" value="C:growth cone"/>
    <property type="evidence" value="ECO:0007669"/>
    <property type="project" value="UniProtKB-SubCell"/>
</dbReference>
<feature type="region of interest" description="Disordered" evidence="5">
    <location>
        <begin position="415"/>
        <end position="437"/>
    </location>
</feature>
<dbReference type="GO" id="GO:0006397">
    <property type="term" value="P:mRNA processing"/>
    <property type="evidence" value="ECO:0007669"/>
    <property type="project" value="UniProtKB-KW"/>
</dbReference>
<comment type="similarity">
    <text evidence="1">Belongs to the ZPR1 family.</text>
</comment>
<evidence type="ECO:0000313" key="8">
    <source>
        <dbReference type="Proteomes" id="UP000694543"/>
    </source>
</evidence>
<proteinExistence type="inferred from homology"/>
<dbReference type="GO" id="GO:0061564">
    <property type="term" value="P:axon development"/>
    <property type="evidence" value="ECO:0007669"/>
    <property type="project" value="UniProtKB-ARBA"/>
</dbReference>
<evidence type="ECO:0000256" key="1">
    <source>
        <dbReference type="ARBA" id="ARBA00008354"/>
    </source>
</evidence>
<keyword evidence="8" id="KW-1185">Reference proteome</keyword>
<dbReference type="GO" id="GO:0048471">
    <property type="term" value="C:perinuclear region of cytoplasm"/>
    <property type="evidence" value="ECO:0007669"/>
    <property type="project" value="UniProtKB-SubCell"/>
</dbReference>
<dbReference type="Pfam" id="PF22794">
    <property type="entry name" value="jr-ZPR1"/>
    <property type="match status" value="2"/>
</dbReference>
<dbReference type="InterPro" id="IPR042452">
    <property type="entry name" value="ZPR1_Znf1/2"/>
</dbReference>
<dbReference type="GO" id="GO:0008380">
    <property type="term" value="P:RNA splicing"/>
    <property type="evidence" value="ECO:0007669"/>
    <property type="project" value="UniProtKB-KW"/>
</dbReference>
<dbReference type="GO" id="GO:0010628">
    <property type="term" value="P:positive regulation of gene expression"/>
    <property type="evidence" value="ECO:0007669"/>
    <property type="project" value="UniProtKB-ARBA"/>
</dbReference>
<sequence>MTAGRGDHQASPPPPPSPPFRFPDGEQQPAEIESLCMNCYRNGVTRLLLTRIPFFKEIIVSSFTCESCSWSNTEIQSAGRIQEQGVRCALAVASRQDMNREIVKTDCATIRIPELDFEIPAFSQKGVLTTIEGIIDRAVMGLEQDQPVRRAADKEVASKIDDFISKLKQLKEVHSPFTFIIDDPSGNSFVENPHAPQKDEALVVTYYKRTPQQAAMLGLEEEELDEKPADSAEDLRNEVLQFNTNCPECNAPANTNMKLVQIPHFKEVIIMATNCDSCGHRTNEVKSGGAIEPQGTRITFRITDPSDMTRDILKSETCSVEIPELEFELGMGALGGKFTTLEGLLKDIKDLVSGSCCLPVEPCQKGLFFSKIIEGKTKAVFIMDDPAGNSYLQNVYAPEEDPELQVERYERTFEQNEDLGLNDMKTEGYETAPAPGR</sequence>
<name>A0A8C3Q0N9_CHRPC</name>
<evidence type="ECO:0000256" key="5">
    <source>
        <dbReference type="SAM" id="MobiDB-lite"/>
    </source>
</evidence>
<dbReference type="GO" id="GO:0042307">
    <property type="term" value="P:positive regulation of protein import into nucleus"/>
    <property type="evidence" value="ECO:0007669"/>
    <property type="project" value="UniProtKB-ARBA"/>
</dbReference>
<feature type="region of interest" description="Disordered" evidence="5">
    <location>
        <begin position="1"/>
        <end position="26"/>
    </location>
</feature>
<dbReference type="Pfam" id="PF03367">
    <property type="entry name" value="Zn_ribbon_ZPR1"/>
    <property type="match status" value="2"/>
</dbReference>
<dbReference type="InterPro" id="IPR040141">
    <property type="entry name" value="ZPR1"/>
</dbReference>
<dbReference type="PANTHER" id="PTHR10876">
    <property type="entry name" value="ZINC FINGER PROTEIN ZPR1"/>
    <property type="match status" value="1"/>
</dbReference>
<protein>
    <submittedName>
        <fullName evidence="7">ZPR1 zinc finger</fullName>
    </submittedName>
</protein>
<dbReference type="Proteomes" id="UP000694543">
    <property type="component" value="Unplaced"/>
</dbReference>
<dbReference type="Gene3D" id="2.60.120.1040">
    <property type="entry name" value="ZPR1, A/B domain"/>
    <property type="match status" value="2"/>
</dbReference>
<dbReference type="GO" id="GO:0005730">
    <property type="term" value="C:nucleolus"/>
    <property type="evidence" value="ECO:0007669"/>
    <property type="project" value="UniProtKB-SubCell"/>
</dbReference>
<dbReference type="InterPro" id="IPR004457">
    <property type="entry name" value="Znf_ZPR1"/>
</dbReference>
<dbReference type="Ensembl" id="ENSCPIT00010016239.1">
    <property type="protein sequence ID" value="ENSCPIP00010013638.1"/>
    <property type="gene ID" value="ENSCPIG00010010755.1"/>
</dbReference>
<reference evidence="7" key="2">
    <citation type="submission" date="2025-09" db="UniProtKB">
        <authorList>
            <consortium name="Ensembl"/>
        </authorList>
    </citation>
    <scope>IDENTIFICATION</scope>
</reference>
<feature type="domain" description="Zinc finger ZPR1-type" evidence="6">
    <location>
        <begin position="34"/>
        <end position="192"/>
    </location>
</feature>
<dbReference type="GO" id="GO:0006260">
    <property type="term" value="P:DNA replication"/>
    <property type="evidence" value="ECO:0007669"/>
    <property type="project" value="UniProtKB-ARBA"/>
</dbReference>
<dbReference type="Gene3D" id="2.20.25.420">
    <property type="entry name" value="ZPR1, zinc finger domain"/>
    <property type="match status" value="2"/>
</dbReference>
<dbReference type="PANTHER" id="PTHR10876:SF0">
    <property type="entry name" value="ZINC FINGER PROTEIN ZPR1"/>
    <property type="match status" value="1"/>
</dbReference>
<dbReference type="GO" id="GO:0015030">
    <property type="term" value="C:Cajal body"/>
    <property type="evidence" value="ECO:0007669"/>
    <property type="project" value="UniProtKB-SubCell"/>
</dbReference>
<organism evidence="7 8">
    <name type="scientific">Chrysolophus pictus</name>
    <name type="common">Golden pheasant</name>
    <name type="synonym">Phasianus pictus</name>
    <dbReference type="NCBI Taxonomy" id="9089"/>
    <lineage>
        <taxon>Eukaryota</taxon>
        <taxon>Metazoa</taxon>
        <taxon>Chordata</taxon>
        <taxon>Craniata</taxon>
        <taxon>Vertebrata</taxon>
        <taxon>Euteleostomi</taxon>
        <taxon>Archelosauria</taxon>
        <taxon>Archosauria</taxon>
        <taxon>Dinosauria</taxon>
        <taxon>Saurischia</taxon>
        <taxon>Theropoda</taxon>
        <taxon>Coelurosauria</taxon>
        <taxon>Aves</taxon>
        <taxon>Neognathae</taxon>
        <taxon>Galloanserae</taxon>
        <taxon>Galliformes</taxon>
        <taxon>Phasianidae</taxon>
        <taxon>Phasianinae</taxon>
        <taxon>Chrysolophus</taxon>
    </lineage>
</organism>
<dbReference type="NCBIfam" id="TIGR00310">
    <property type="entry name" value="ZPR1_znf"/>
    <property type="match status" value="2"/>
</dbReference>
<dbReference type="SMART" id="SM00709">
    <property type="entry name" value="Zpr1"/>
    <property type="match status" value="2"/>
</dbReference>
<evidence type="ECO:0000256" key="3">
    <source>
        <dbReference type="ARBA" id="ARBA00022771"/>
    </source>
</evidence>
<evidence type="ECO:0000256" key="4">
    <source>
        <dbReference type="ARBA" id="ARBA00022833"/>
    </source>
</evidence>
<accession>A0A8C3Q0N9</accession>
<keyword evidence="4" id="KW-0862">Zinc</keyword>
<evidence type="ECO:0000259" key="6">
    <source>
        <dbReference type="SMART" id="SM00709"/>
    </source>
</evidence>